<evidence type="ECO:0008006" key="4">
    <source>
        <dbReference type="Google" id="ProtNLM"/>
    </source>
</evidence>
<dbReference type="STRING" id="1187848.A1QO_16405"/>
<evidence type="ECO:0000313" key="3">
    <source>
        <dbReference type="Proteomes" id="UP000094741"/>
    </source>
</evidence>
<dbReference type="Proteomes" id="UP000094741">
    <property type="component" value="Unassembled WGS sequence"/>
</dbReference>
<feature type="signal peptide" evidence="1">
    <location>
        <begin position="1"/>
        <end position="19"/>
    </location>
</feature>
<sequence length="182" mass="20312">MNTVIKAALLVLTSLALFGCQDKTAIYANPPSHMVDQIEAYLPLSMKYVEKNEQIALLQGEPLSPQFIEVAHRIGIKHPEKVRVIYADTLPLPENESLLFQMQRLGLDSPYFIGATFGYGIWIANQAKGDKLLLSHELIHVKQAETVGLEAFTKDYLLQLSIFGYAEAPIELEAYSNAEGYL</sequence>
<keyword evidence="1" id="KW-0732">Signal</keyword>
<protein>
    <recommendedName>
        <fullName evidence="4">DUF4157 domain-containing protein</fullName>
    </recommendedName>
</protein>
<dbReference type="eggNOG" id="ENOG5032X6X">
    <property type="taxonomic scope" value="Bacteria"/>
</dbReference>
<dbReference type="AlphaFoldDB" id="A0A1E5BK52"/>
<dbReference type="EMBL" id="AJYQ02000003">
    <property type="protein sequence ID" value="OEE38128.1"/>
    <property type="molecule type" value="Genomic_DNA"/>
</dbReference>
<dbReference type="OrthoDB" id="196110at2"/>
<proteinExistence type="predicted"/>
<feature type="chain" id="PRO_5009171673" description="DUF4157 domain-containing protein" evidence="1">
    <location>
        <begin position="20"/>
        <end position="182"/>
    </location>
</feature>
<evidence type="ECO:0000256" key="1">
    <source>
        <dbReference type="SAM" id="SignalP"/>
    </source>
</evidence>
<name>A0A1E5BK52_9VIBR</name>
<dbReference type="RefSeq" id="WP_017036620.1">
    <property type="nucleotide sequence ID" value="NZ_AJYQ02000003.1"/>
</dbReference>
<gene>
    <name evidence="2" type="ORF">A1QO_16405</name>
</gene>
<dbReference type="PROSITE" id="PS51257">
    <property type="entry name" value="PROKAR_LIPOPROTEIN"/>
    <property type="match status" value="1"/>
</dbReference>
<accession>A0A1E5BK52</accession>
<evidence type="ECO:0000313" key="2">
    <source>
        <dbReference type="EMBL" id="OEE38128.1"/>
    </source>
</evidence>
<reference evidence="2 3" key="1">
    <citation type="journal article" date="2012" name="Science">
        <title>Ecological populations of bacteria act as socially cohesive units of antibiotic production and resistance.</title>
        <authorList>
            <person name="Cordero O.X."/>
            <person name="Wildschutte H."/>
            <person name="Kirkup B."/>
            <person name="Proehl S."/>
            <person name="Ngo L."/>
            <person name="Hussain F."/>
            <person name="Le Roux F."/>
            <person name="Mincer T."/>
            <person name="Polz M.F."/>
        </authorList>
    </citation>
    <scope>NUCLEOTIDE SEQUENCE [LARGE SCALE GENOMIC DNA]</scope>
    <source>
        <strain evidence="2 3">ZF-129</strain>
    </source>
</reference>
<organism evidence="2 3">
    <name type="scientific">Vibrio genomosp. F10 str. ZF-129</name>
    <dbReference type="NCBI Taxonomy" id="1187848"/>
    <lineage>
        <taxon>Bacteria</taxon>
        <taxon>Pseudomonadati</taxon>
        <taxon>Pseudomonadota</taxon>
        <taxon>Gammaproteobacteria</taxon>
        <taxon>Vibrionales</taxon>
        <taxon>Vibrionaceae</taxon>
        <taxon>Vibrio</taxon>
    </lineage>
</organism>
<comment type="caution">
    <text evidence="2">The sequence shown here is derived from an EMBL/GenBank/DDBJ whole genome shotgun (WGS) entry which is preliminary data.</text>
</comment>